<dbReference type="Proteomes" id="UP000886602">
    <property type="component" value="Unassembled WGS sequence"/>
</dbReference>
<organism evidence="2 3">
    <name type="scientific">Candidatus Propionivibrio dominans</name>
    <dbReference type="NCBI Taxonomy" id="2954373"/>
    <lineage>
        <taxon>Bacteria</taxon>
        <taxon>Pseudomonadati</taxon>
        <taxon>Pseudomonadota</taxon>
        <taxon>Betaproteobacteria</taxon>
        <taxon>Rhodocyclales</taxon>
        <taxon>Rhodocyclaceae</taxon>
        <taxon>Propionivibrio</taxon>
    </lineage>
</organism>
<evidence type="ECO:0000313" key="3">
    <source>
        <dbReference type="Proteomes" id="UP000886602"/>
    </source>
</evidence>
<dbReference type="SMART" id="SM00943">
    <property type="entry name" value="Prim-Pol"/>
    <property type="match status" value="1"/>
</dbReference>
<dbReference type="SUPFAM" id="SSF56747">
    <property type="entry name" value="Prim-pol domain"/>
    <property type="match status" value="1"/>
</dbReference>
<dbReference type="CDD" id="cd04859">
    <property type="entry name" value="Prim_Pol"/>
    <property type="match status" value="1"/>
</dbReference>
<dbReference type="Pfam" id="PF09250">
    <property type="entry name" value="Prim-Pol"/>
    <property type="match status" value="1"/>
</dbReference>
<name>A0A9D7FGW6_9RHOO</name>
<accession>A0A9D7FGW6</accession>
<dbReference type="InterPro" id="IPR015330">
    <property type="entry name" value="DNA_primase/pol_bifunc_N"/>
</dbReference>
<comment type="caution">
    <text evidence="2">The sequence shown here is derived from an EMBL/GenBank/DDBJ whole genome shotgun (WGS) entry which is preliminary data.</text>
</comment>
<evidence type="ECO:0000259" key="1">
    <source>
        <dbReference type="SMART" id="SM00943"/>
    </source>
</evidence>
<protein>
    <submittedName>
        <fullName evidence="2">Bifunctional DNA primase/polymerase</fullName>
    </submittedName>
</protein>
<proteinExistence type="predicted"/>
<feature type="domain" description="DNA primase/polymerase bifunctional N-terminal" evidence="1">
    <location>
        <begin position="8"/>
        <end position="165"/>
    </location>
</feature>
<sequence length="280" mass="31170">MVDLAKSAIWYARHGWTVFPLRPRTKEPFKDLGVYSATTDTDQIMDWWREHPRANIGLHCGGCNLLAIDMDSYKDKFSGGGILTHADEETPTNLTGGGGTHLLYSVEDGQRHGNRIGNLPPGIDIRGWGGYIVLPPSIHPSGIQYRWEFGYGPHEIEVLPLPVRLSQILDEARVGNRVPGPPNTLAVSISRDLVLAVLEAADLETYGEQKYDGTGRKWVLKHCPFNPPDDPHHEDKGAFILIAADGHIAAGCQHERCRHILSDAKMSGWRYLLRQKATRT</sequence>
<evidence type="ECO:0000313" key="2">
    <source>
        <dbReference type="EMBL" id="MBK7424581.1"/>
    </source>
</evidence>
<dbReference type="EMBL" id="JADJNC010000036">
    <property type="protein sequence ID" value="MBK7424581.1"/>
    <property type="molecule type" value="Genomic_DNA"/>
</dbReference>
<gene>
    <name evidence="2" type="ORF">IPJ48_16685</name>
</gene>
<dbReference type="AlphaFoldDB" id="A0A9D7FGW6"/>
<reference evidence="2" key="1">
    <citation type="submission" date="2020-10" db="EMBL/GenBank/DDBJ databases">
        <title>Connecting structure to function with the recovery of over 1000 high-quality activated sludge metagenome-assembled genomes encoding full-length rRNA genes using long-read sequencing.</title>
        <authorList>
            <person name="Singleton C.M."/>
            <person name="Petriglieri F."/>
            <person name="Kristensen J.M."/>
            <person name="Kirkegaard R.H."/>
            <person name="Michaelsen T.Y."/>
            <person name="Andersen M.H."/>
            <person name="Karst S.M."/>
            <person name="Dueholm M.S."/>
            <person name="Nielsen P.H."/>
            <person name="Albertsen M."/>
        </authorList>
    </citation>
    <scope>NUCLEOTIDE SEQUENCE</scope>
    <source>
        <strain evidence="2">EsbW_18-Q3-R4-48_MAXAC.044</strain>
    </source>
</reference>